<feature type="domain" description="URB1 N-terminal" evidence="1">
    <location>
        <begin position="85"/>
        <end position="419"/>
    </location>
</feature>
<dbReference type="Pfam" id="PF26140">
    <property type="entry name" value="HEAT_URB1"/>
    <property type="match status" value="1"/>
</dbReference>
<dbReference type="GO" id="GO:0000463">
    <property type="term" value="P:maturation of LSU-rRNA from tricistronic rRNA transcript (SSU-rRNA, 5.8S rRNA, LSU-rRNA)"/>
    <property type="evidence" value="ECO:0007669"/>
    <property type="project" value="TreeGrafter"/>
</dbReference>
<evidence type="ECO:0000259" key="3">
    <source>
        <dbReference type="Pfam" id="PF26140"/>
    </source>
</evidence>
<reference evidence="4" key="2">
    <citation type="journal article" date="2020" name="Nat. Commun.">
        <title>Large-scale genome sequencing of mycorrhizal fungi provides insights into the early evolution of symbiotic traits.</title>
        <authorList>
            <person name="Miyauchi S."/>
            <person name="Kiss E."/>
            <person name="Kuo A."/>
            <person name="Drula E."/>
            <person name="Kohler A."/>
            <person name="Sanchez-Garcia M."/>
            <person name="Morin E."/>
            <person name="Andreopoulos B."/>
            <person name="Barry K.W."/>
            <person name="Bonito G."/>
            <person name="Buee M."/>
            <person name="Carver A."/>
            <person name="Chen C."/>
            <person name="Cichocki N."/>
            <person name="Clum A."/>
            <person name="Culley D."/>
            <person name="Crous P.W."/>
            <person name="Fauchery L."/>
            <person name="Girlanda M."/>
            <person name="Hayes R.D."/>
            <person name="Keri Z."/>
            <person name="LaButti K."/>
            <person name="Lipzen A."/>
            <person name="Lombard V."/>
            <person name="Magnuson J."/>
            <person name="Maillard F."/>
            <person name="Murat C."/>
            <person name="Nolan M."/>
            <person name="Ohm R.A."/>
            <person name="Pangilinan J."/>
            <person name="Pereira M.F."/>
            <person name="Perotto S."/>
            <person name="Peter M."/>
            <person name="Pfister S."/>
            <person name="Riley R."/>
            <person name="Sitrit Y."/>
            <person name="Stielow J.B."/>
            <person name="Szollosi G."/>
            <person name="Zifcakova L."/>
            <person name="Stursova M."/>
            <person name="Spatafora J.W."/>
            <person name="Tedersoo L."/>
            <person name="Vaario L.M."/>
            <person name="Yamada A."/>
            <person name="Yan M."/>
            <person name="Wang P."/>
            <person name="Xu J."/>
            <person name="Bruns T."/>
            <person name="Baldrian P."/>
            <person name="Vilgalys R."/>
            <person name="Dunand C."/>
            <person name="Henrissat B."/>
            <person name="Grigoriev I.V."/>
            <person name="Hibbett D."/>
            <person name="Nagy L.G."/>
            <person name="Martin F.M."/>
        </authorList>
    </citation>
    <scope>NUCLEOTIDE SEQUENCE</scope>
    <source>
        <strain evidence="4">BED1</strain>
    </source>
</reference>
<dbReference type="InterPro" id="IPR039844">
    <property type="entry name" value="URB1"/>
</dbReference>
<dbReference type="EMBL" id="WHUW01000023">
    <property type="protein sequence ID" value="KAF8436004.1"/>
    <property type="molecule type" value="Genomic_DNA"/>
</dbReference>
<dbReference type="Pfam" id="PF11707">
    <property type="entry name" value="Npa1"/>
    <property type="match status" value="1"/>
</dbReference>
<comment type="caution">
    <text evidence="4">The sequence shown here is derived from an EMBL/GenBank/DDBJ whole genome shotgun (WGS) entry which is preliminary data.</text>
</comment>
<dbReference type="Proteomes" id="UP001194468">
    <property type="component" value="Unassembled WGS sequence"/>
</dbReference>
<protein>
    <submittedName>
        <fullName evidence="4">Ribosome 60S biogenesis N-terminal-domain-containing protein</fullName>
    </submittedName>
</protein>
<gene>
    <name evidence="4" type="ORF">L210DRAFT_200771</name>
</gene>
<accession>A0AAD4GCE4</accession>
<evidence type="ECO:0000313" key="5">
    <source>
        <dbReference type="Proteomes" id="UP001194468"/>
    </source>
</evidence>
<reference evidence="4" key="1">
    <citation type="submission" date="2019-10" db="EMBL/GenBank/DDBJ databases">
        <authorList>
            <consortium name="DOE Joint Genome Institute"/>
            <person name="Kuo A."/>
            <person name="Miyauchi S."/>
            <person name="Kiss E."/>
            <person name="Drula E."/>
            <person name="Kohler A."/>
            <person name="Sanchez-Garcia M."/>
            <person name="Andreopoulos B."/>
            <person name="Barry K.W."/>
            <person name="Bonito G."/>
            <person name="Buee M."/>
            <person name="Carver A."/>
            <person name="Chen C."/>
            <person name="Cichocki N."/>
            <person name="Clum A."/>
            <person name="Culley D."/>
            <person name="Crous P.W."/>
            <person name="Fauchery L."/>
            <person name="Girlanda M."/>
            <person name="Hayes R."/>
            <person name="Keri Z."/>
            <person name="LaButti K."/>
            <person name="Lipzen A."/>
            <person name="Lombard V."/>
            <person name="Magnuson J."/>
            <person name="Maillard F."/>
            <person name="Morin E."/>
            <person name="Murat C."/>
            <person name="Nolan M."/>
            <person name="Ohm R."/>
            <person name="Pangilinan J."/>
            <person name="Pereira M."/>
            <person name="Perotto S."/>
            <person name="Peter M."/>
            <person name="Riley R."/>
            <person name="Sitrit Y."/>
            <person name="Stielow B."/>
            <person name="Szollosi G."/>
            <person name="Zifcakova L."/>
            <person name="Stursova M."/>
            <person name="Spatafora J.W."/>
            <person name="Tedersoo L."/>
            <person name="Vaario L.-M."/>
            <person name="Yamada A."/>
            <person name="Yan M."/>
            <person name="Wang P."/>
            <person name="Xu J."/>
            <person name="Bruns T."/>
            <person name="Baldrian P."/>
            <person name="Vilgalys R."/>
            <person name="Henrissat B."/>
            <person name="Grigoriev I.V."/>
            <person name="Hibbett D."/>
            <person name="Nagy L.G."/>
            <person name="Martin F.M."/>
        </authorList>
    </citation>
    <scope>NUCLEOTIDE SEQUENCE</scope>
    <source>
        <strain evidence="4">BED1</strain>
    </source>
</reference>
<dbReference type="Gene3D" id="1.25.10.10">
    <property type="entry name" value="Leucine-rich Repeat Variant"/>
    <property type="match status" value="1"/>
</dbReference>
<evidence type="ECO:0000313" key="4">
    <source>
        <dbReference type="EMBL" id="KAF8436004.1"/>
    </source>
</evidence>
<organism evidence="4 5">
    <name type="scientific">Boletus edulis BED1</name>
    <dbReference type="NCBI Taxonomy" id="1328754"/>
    <lineage>
        <taxon>Eukaryota</taxon>
        <taxon>Fungi</taxon>
        <taxon>Dikarya</taxon>
        <taxon>Basidiomycota</taxon>
        <taxon>Agaricomycotina</taxon>
        <taxon>Agaricomycetes</taxon>
        <taxon>Agaricomycetidae</taxon>
        <taxon>Boletales</taxon>
        <taxon>Boletineae</taxon>
        <taxon>Boletaceae</taxon>
        <taxon>Boletoideae</taxon>
        <taxon>Boletus</taxon>
    </lineage>
</organism>
<sequence>MPQPENGPPNKKAKFGSQNPDQFAFTNAHDIKQALQTTQDPNVLSKALFALRSKLSLKPGDIVAPHDERLSLAKLWMESSPAAQDLFDVWGKVNEMSTQALVTSLFSSLLSLFTFHLPDHSYGVPIIKMVLSPQWLRKLNSYINGSHNEQILATLKLFNSISTFGSGRERKSVFEAFPWDNKSLPKLLYMRRRGKESQKDDVLVRPDIRTYYVLFILSMVDQDTVQPIKAAFLEQRREVFMSIFKGFVQDHHTVVQKVLQICWEGIWSDPKIKRTTKLGLFNEVTISHLLKLYDRAAAESPGGEHIPADIVHHFLLAICTHPGRGICFRDRGWYPRQADEDGVADQGDIEGNRQKGAYAGKIYNKILANVLRALKVNENPRQQELALKITAACPELVAGYWSAALLTLEPRLSSKWIANISFAGQILSQPVPVHSFLLSGSDELYNPTPPPLSIIMGNLLPPVGTKALFTKGLQATATPIVQHCTALALAKCLRKLAEVVRVFKQVEAALEEDEEEGQWSRQRREVEKEARRRVPEFQVIVAFSQQFLASSNTTKHALLSESSQRLLWLYQECLPDVVAEARFEVGKLVLNLVEGSLASLSGDHEGSPTQQENQRREASTALQSVKHLHVLRLLSGNDQFAWAGKAASSTHTYLYVLLKTFCNSRVRALRATLKDLLQHVLSESVLFQEDQGEVEIWLAALPFHFVRRGQGTEAPDGVPLTDEDDAIVSFLDDCAQRCLKTPYRYMEAMSTLVHSSTSDADIHRGELFASPLLMTVLEQVIAKVSGRLMTPSDTLAVFTFVRRLLVMLATKQDDPGYHSLLAILDQLDNNVTVIQQFPNQPSICYGVRRELSIARACLRHLRDDDDRHAIEGPSDKTMATFLDRIEQVPVPPSESARMTSAFELVDWLRLVDVKPSPADISRLASVVRRFYEPALWALVDHLHPSNNQLWNSDILKDMPVWPPVDGIFGWLYFHCTLPQLQNQQTRGTLLISLSAHPVTLTRLEHAIRFITHDITMSMGRHDLTVALLSLLSDVLARAKSHLNEKDLRRLKASIVQCDTIHGLCVSEGLAVKVHEALRGFVAVSFNPANAEDQTLLSPIGSHWADMMTNSLSSGQFDELKYAQPWIKFMGTEELLAAVDLIRANFGQRRATVCDILEDILAILQYRTPRGSNPKISAPKLLELQAVLPGSTLLEDMLSGTLVSQLPSGLDGYITFTEGQLLSTVLSRTKPTHLSDLRSLPVNLTSQLLEKETWTGSTGGIIVALLYSNPPSVQAFATWLDSKGWTRLDIHLFAPVLAAFLDCIALTSGDLSQVHDDVLHALVKLLFLGEQHHLTWHLECIHKILELSGTRRARLVSMLQGRIQGIPIMDLAFETTFFARKLIGISGCGALTTSIVDRALQWAVRDLSDDTADSRDSKAALQNLRYVAIQEESLKPHLVEPLLTTLVRRHLSDASMLDLAVALIGKTPLKPVVVNRLLQNVLQHQHFVAVCGKHGTLSQRSQATRLLDALFRLHPANTCQPSHIEPLFQVYGGTMSLPDRRILSIMRLFEGENRTSLSAFFSKWSPSPDATVSDALEVVQNFDPVYMLRTCLAFPSWRRLGEEKGPRDGPADDSMYDPLMAIVLSAQMLVECPPTTPLGWVKVFRSNVVSLLIRCLSSKDPNIRETALCQIASLGESVQKSDMHETPQVLYVFRLLKNVLSPPPNAGDPPRRLPTFTTLILLHALRGIFYPSNFIYPRTARFLLQRPELDVSDVPMLFGMLYSNSDDWKKERGWMLRMLGDGMASTDDWKVLKRRHTWDLVASLFQSSRNDTAVRAGILEILANLTCNPQACTSLVLKSSLLSWIEMQVGDNPDKESMAWLRVLENVLVVADISNLTRATGDQWCSTICRCVSALLRNKDKEMAILHQGAVVTLRLSLVPGIPGHSLRNVLTRAVESLQHLEPTIYLHQSLRRPVEFDDNAPLARPPHRAQGLHDVPATLDPLRTWGEIVEALWRAAMAPVNDDDDGTHGTWTMAMLTRRLLVWRALVGEKACPVGEWARREVVLALRGAM</sequence>
<feature type="domain" description="URB1 central HEAT repeat" evidence="3">
    <location>
        <begin position="654"/>
        <end position="812"/>
    </location>
</feature>
<dbReference type="PANTHER" id="PTHR13500:SF0">
    <property type="entry name" value="NUCLEOLAR PRE-RIBOSOMAL-ASSOCIATED PROTEIN 1"/>
    <property type="match status" value="1"/>
</dbReference>
<dbReference type="GO" id="GO:0000466">
    <property type="term" value="P:maturation of 5.8S rRNA from tricistronic rRNA transcript (SSU-rRNA, 5.8S rRNA, LSU-rRNA)"/>
    <property type="evidence" value="ECO:0007669"/>
    <property type="project" value="TreeGrafter"/>
</dbReference>
<dbReference type="InterPro" id="IPR021714">
    <property type="entry name" value="URB1_N"/>
</dbReference>
<dbReference type="GO" id="GO:0005730">
    <property type="term" value="C:nucleolus"/>
    <property type="evidence" value="ECO:0007669"/>
    <property type="project" value="TreeGrafter"/>
</dbReference>
<dbReference type="Pfam" id="PF16201">
    <property type="entry name" value="NopRA1"/>
    <property type="match status" value="1"/>
</dbReference>
<proteinExistence type="predicted"/>
<dbReference type="InterPro" id="IPR011989">
    <property type="entry name" value="ARM-like"/>
</dbReference>
<evidence type="ECO:0000259" key="1">
    <source>
        <dbReference type="Pfam" id="PF11707"/>
    </source>
</evidence>
<feature type="domain" description="URB1 C-terminal" evidence="2">
    <location>
        <begin position="1649"/>
        <end position="1843"/>
    </location>
</feature>
<dbReference type="InterPro" id="IPR059018">
    <property type="entry name" value="HEAT_URB1"/>
</dbReference>
<evidence type="ECO:0000259" key="2">
    <source>
        <dbReference type="Pfam" id="PF16201"/>
    </source>
</evidence>
<dbReference type="InterPro" id="IPR016024">
    <property type="entry name" value="ARM-type_fold"/>
</dbReference>
<dbReference type="PANTHER" id="PTHR13500">
    <property type="entry name" value="NUCLEOLAR PRERIBOSOMAL-ASSOCIATED PROTEIN 1"/>
    <property type="match status" value="1"/>
</dbReference>
<dbReference type="SUPFAM" id="SSF48371">
    <property type="entry name" value="ARM repeat"/>
    <property type="match status" value="1"/>
</dbReference>
<dbReference type="InterPro" id="IPR032436">
    <property type="entry name" value="URB1_C"/>
</dbReference>
<name>A0AAD4GCE4_BOLED</name>
<keyword evidence="5" id="KW-1185">Reference proteome</keyword>